<evidence type="ECO:0000256" key="2">
    <source>
        <dbReference type="ARBA" id="ARBA00006887"/>
    </source>
</evidence>
<accession>A0AB34CNA8</accession>
<dbReference type="InterPro" id="IPR009008">
    <property type="entry name" value="Val/Leu/Ile-tRNA-synth_edit"/>
</dbReference>
<dbReference type="PANTHER" id="PTHR42765:SF1">
    <property type="entry name" value="ISOLEUCINE--TRNA LIGASE, MITOCHONDRIAL"/>
    <property type="match status" value="1"/>
</dbReference>
<comment type="caution">
    <text evidence="18">The sequence shown here is derived from an EMBL/GenBank/DDBJ whole genome shotgun (WGS) entry which is preliminary data.</text>
</comment>
<evidence type="ECO:0000256" key="4">
    <source>
        <dbReference type="ARBA" id="ARBA00022490"/>
    </source>
</evidence>
<evidence type="ECO:0000313" key="18">
    <source>
        <dbReference type="EMBL" id="KAA6121892.1"/>
    </source>
</evidence>
<dbReference type="PRINTS" id="PR00984">
    <property type="entry name" value="TRNASYNTHILE"/>
</dbReference>
<protein>
    <recommendedName>
        <fullName evidence="14">Isoleucine--tRNA ligase</fullName>
        <ecNumber evidence="14">6.1.1.5</ecNumber>
    </recommendedName>
    <alternativeName>
        <fullName evidence="14">Isoleucyl-tRNA synthetase</fullName>
        <shortName evidence="14">IleRS</shortName>
    </alternativeName>
</protein>
<dbReference type="FunFam" id="3.40.50.620:FF:000048">
    <property type="entry name" value="Isoleucine--tRNA ligase"/>
    <property type="match status" value="1"/>
</dbReference>
<dbReference type="Gene3D" id="3.90.740.10">
    <property type="entry name" value="Valyl/Leucyl/Isoleucyl-tRNA synthetase, editing domain"/>
    <property type="match status" value="1"/>
</dbReference>
<dbReference type="InterPro" id="IPR010663">
    <property type="entry name" value="Znf_FPG/IleRS"/>
</dbReference>
<dbReference type="InterPro" id="IPR002301">
    <property type="entry name" value="Ile-tRNA-ligase"/>
</dbReference>
<feature type="binding site" evidence="14">
    <location>
        <position position="924"/>
    </location>
    <ligand>
        <name>Zn(2+)</name>
        <dbReference type="ChEBI" id="CHEBI:29105"/>
    </ligand>
</feature>
<sequence length="938" mass="104836">MSDYKSTLNLPETGFPMRGDLAKREPGMLQRWYADNLYGIIREAKKGKKTFILHDGPPYANGSIHIGHSVNKILKDIIVKSKGMAGYDSPYVPGWDCHGLPIEHKVEQMIGKPGEKVTAAEFRAACRKYAAEQVEGQKADFIRLGVLGDWDRPYLTMDFGTEANIIRALGKIIGNGHLHKGAKPVHWCLDCRSALAEAEVEYYDKTSPSIDVMFNAIDADAVRQAFGVSQVNGPISLVIWTTTPWTLPANRAISLHPEFEYQLIQIEGRALILAKELVESVMKRAGVSEWQVLGECKGAALELQKFQHPFLALESLVVLGDHVTLDAGTGAVHTAPGHGPDDYVIGQKYGIETANPVGPDGTYLPGTYPTLDGINVFKANDMIVELLKEKGALLHVEKLLHSYPHCWRHKTPIIFRATPQWFISMDQKGLRAQSLKEIKGVQWIPDWGQARIESMVANRPDWCISRQRTWGVPMALFVHKESEELHPDTLALMEKVAQRVEQEGIQAWWDLDPRELMGDDADHYVKVPDTLDVWFDSGSTSYSVVDARPEFGGHAPDLYLEGSDQHRGWFMSSLMISTAMKGKAPYRQVLTHGFTVDGQGRKMSKSIGNTVAPQDVMNKLGADILRLWVASTDYSGEMAVSDEILKRSADAYRRIRNTARFLLANLSGFNPATDLVKPEEMVVVDRWAVGRAQAAQADIVASYENYDFHEVIQRLMQFCSIEMGSFYLDIIKDRQYTAKGDGLARRSCQTALWHIVEALVRWMAPIMSFTADEIWGYLPGERAQYVFTEEWYQGLFGLAEDEALNDAYWAELLKVRGEVNKVIEQARADKRIGGALEATVTLYADPELAAKLQALGNELRFVLLTSGAQVADYDLANDEAQQSELLKGLKIALHKAEGEKCQRCWHYTTDVGQNPEHAEVCGRCYSNVAGDGEQREFA</sequence>
<feature type="domain" description="Zinc finger FPG/IleRS-type" evidence="16">
    <location>
        <begin position="898"/>
        <end position="927"/>
    </location>
</feature>
<feature type="short sequence motif" description="'HIGH' region" evidence="14">
    <location>
        <begin position="58"/>
        <end position="68"/>
    </location>
</feature>
<evidence type="ECO:0000256" key="7">
    <source>
        <dbReference type="ARBA" id="ARBA00022741"/>
    </source>
</evidence>
<dbReference type="GO" id="GO:0008270">
    <property type="term" value="F:zinc ion binding"/>
    <property type="evidence" value="ECO:0007669"/>
    <property type="project" value="UniProtKB-UniRule"/>
</dbReference>
<evidence type="ECO:0000256" key="11">
    <source>
        <dbReference type="ARBA" id="ARBA00023146"/>
    </source>
</evidence>
<dbReference type="CDD" id="cd07960">
    <property type="entry name" value="Anticodon_Ia_Ile_BEm"/>
    <property type="match status" value="1"/>
</dbReference>
<dbReference type="InterPro" id="IPR002300">
    <property type="entry name" value="aa-tRNA-synth_Ia"/>
</dbReference>
<dbReference type="CDD" id="cd00818">
    <property type="entry name" value="IleRS_core"/>
    <property type="match status" value="1"/>
</dbReference>
<dbReference type="NCBIfam" id="TIGR00392">
    <property type="entry name" value="ileS"/>
    <property type="match status" value="1"/>
</dbReference>
<comment type="subunit">
    <text evidence="3 14">Monomer.</text>
</comment>
<dbReference type="SUPFAM" id="SSF47323">
    <property type="entry name" value="Anticodon-binding domain of a subclass of class I aminoacyl-tRNA synthetases"/>
    <property type="match status" value="1"/>
</dbReference>
<keyword evidence="6 14" id="KW-0479">Metal-binding</keyword>
<keyword evidence="4 14" id="KW-0963">Cytoplasm</keyword>
<keyword evidence="10 14" id="KW-0648">Protein biosynthesis</keyword>
<dbReference type="EMBL" id="VWVM01000014">
    <property type="protein sequence ID" value="KAA6121892.1"/>
    <property type="molecule type" value="Genomic_DNA"/>
</dbReference>
<dbReference type="FunFam" id="3.90.740.10:FF:000002">
    <property type="entry name" value="Isoleucine--tRNA ligase"/>
    <property type="match status" value="1"/>
</dbReference>
<dbReference type="Pfam" id="PF06827">
    <property type="entry name" value="zf-FPG_IleRS"/>
    <property type="match status" value="1"/>
</dbReference>
<dbReference type="GO" id="GO:0002161">
    <property type="term" value="F:aminoacyl-tRNA deacylase activity"/>
    <property type="evidence" value="ECO:0007669"/>
    <property type="project" value="InterPro"/>
</dbReference>
<evidence type="ECO:0000256" key="3">
    <source>
        <dbReference type="ARBA" id="ARBA00011245"/>
    </source>
</evidence>
<comment type="subcellular location">
    <subcellularLocation>
        <location evidence="1 14">Cytoplasm</location>
    </subcellularLocation>
</comment>
<evidence type="ECO:0000256" key="8">
    <source>
        <dbReference type="ARBA" id="ARBA00022833"/>
    </source>
</evidence>
<gene>
    <name evidence="14 18" type="primary">ileS</name>
    <name evidence="18" type="ORF">F3I20_17040</name>
</gene>
<keyword evidence="11 14" id="KW-0030">Aminoacyl-tRNA synthetase</keyword>
<dbReference type="Gene3D" id="1.10.730.20">
    <property type="match status" value="1"/>
</dbReference>
<evidence type="ECO:0000256" key="5">
    <source>
        <dbReference type="ARBA" id="ARBA00022598"/>
    </source>
</evidence>
<comment type="catalytic activity">
    <reaction evidence="13 14">
        <text>tRNA(Ile) + L-isoleucine + ATP = L-isoleucyl-tRNA(Ile) + AMP + diphosphate</text>
        <dbReference type="Rhea" id="RHEA:11060"/>
        <dbReference type="Rhea" id="RHEA-COMP:9666"/>
        <dbReference type="Rhea" id="RHEA-COMP:9695"/>
        <dbReference type="ChEBI" id="CHEBI:30616"/>
        <dbReference type="ChEBI" id="CHEBI:33019"/>
        <dbReference type="ChEBI" id="CHEBI:58045"/>
        <dbReference type="ChEBI" id="CHEBI:78442"/>
        <dbReference type="ChEBI" id="CHEBI:78528"/>
        <dbReference type="ChEBI" id="CHEBI:456215"/>
        <dbReference type="EC" id="6.1.1.5"/>
    </reaction>
</comment>
<feature type="domain" description="Aminoacyl-tRNA synthetase class Ia" evidence="15">
    <location>
        <begin position="28"/>
        <end position="640"/>
    </location>
</feature>
<evidence type="ECO:0000256" key="12">
    <source>
        <dbReference type="ARBA" id="ARBA00025217"/>
    </source>
</evidence>
<evidence type="ECO:0000256" key="13">
    <source>
        <dbReference type="ARBA" id="ARBA00048359"/>
    </source>
</evidence>
<dbReference type="GO" id="GO:0005524">
    <property type="term" value="F:ATP binding"/>
    <property type="evidence" value="ECO:0007669"/>
    <property type="project" value="UniProtKB-UniRule"/>
</dbReference>
<dbReference type="SUPFAM" id="SSF52374">
    <property type="entry name" value="Nucleotidylyl transferase"/>
    <property type="match status" value="1"/>
</dbReference>
<dbReference type="InterPro" id="IPR050081">
    <property type="entry name" value="Ile-tRNA_ligase"/>
</dbReference>
<dbReference type="InterPro" id="IPR009080">
    <property type="entry name" value="tRNAsynth_Ia_anticodon-bd"/>
</dbReference>
<evidence type="ECO:0000256" key="9">
    <source>
        <dbReference type="ARBA" id="ARBA00022840"/>
    </source>
</evidence>
<reference evidence="18 19" key="1">
    <citation type="submission" date="2019-09" db="EMBL/GenBank/DDBJ databases">
        <title>Genomic diversity of phyloplane-associated Pantoea species in Pakistan cotton crop.</title>
        <authorList>
            <person name="Tufail M.R."/>
            <person name="Cook D.R."/>
        </authorList>
    </citation>
    <scope>NUCLEOTIDE SEQUENCE [LARGE SCALE GENOMIC DNA]</scope>
    <source>
        <strain evidence="18 19">B_8</strain>
    </source>
</reference>
<dbReference type="FunFam" id="3.40.50.620:FF:000042">
    <property type="entry name" value="Isoleucine--tRNA ligase"/>
    <property type="match status" value="1"/>
</dbReference>
<dbReference type="HAMAP" id="MF_02002">
    <property type="entry name" value="Ile_tRNA_synth_type1"/>
    <property type="match status" value="1"/>
</dbReference>
<dbReference type="GO" id="GO:0005829">
    <property type="term" value="C:cytosol"/>
    <property type="evidence" value="ECO:0007669"/>
    <property type="project" value="TreeGrafter"/>
</dbReference>
<dbReference type="AlphaFoldDB" id="A0AB34CNA8"/>
<feature type="binding site" evidence="14">
    <location>
        <position position="904"/>
    </location>
    <ligand>
        <name>Zn(2+)</name>
        <dbReference type="ChEBI" id="CHEBI:29105"/>
    </ligand>
</feature>
<dbReference type="InterPro" id="IPR023585">
    <property type="entry name" value="Ile-tRNA-ligase_type1"/>
</dbReference>
<evidence type="ECO:0000313" key="19">
    <source>
        <dbReference type="Proteomes" id="UP000324255"/>
    </source>
</evidence>
<feature type="binding site" evidence="14">
    <location>
        <position position="901"/>
    </location>
    <ligand>
        <name>Zn(2+)</name>
        <dbReference type="ChEBI" id="CHEBI:29105"/>
    </ligand>
</feature>
<comment type="cofactor">
    <cofactor evidence="14">
        <name>Zn(2+)</name>
        <dbReference type="ChEBI" id="CHEBI:29105"/>
    </cofactor>
    <text evidence="14">Binds 1 zinc ion per subunit.</text>
</comment>
<comment type="similarity">
    <text evidence="2 14">Belongs to the class-I aminoacyl-tRNA synthetase family. IleS type 1 subfamily.</text>
</comment>
<evidence type="ECO:0000256" key="10">
    <source>
        <dbReference type="ARBA" id="ARBA00022917"/>
    </source>
</evidence>
<dbReference type="InterPro" id="IPR014729">
    <property type="entry name" value="Rossmann-like_a/b/a_fold"/>
</dbReference>
<name>A0AB34CNA8_9GAMM</name>
<feature type="binding site" evidence="14">
    <location>
        <position position="921"/>
    </location>
    <ligand>
        <name>Zn(2+)</name>
        <dbReference type="ChEBI" id="CHEBI:29105"/>
    </ligand>
</feature>
<keyword evidence="8 14" id="KW-0862">Zinc</keyword>
<feature type="short sequence motif" description="'KMSKS' region" evidence="14">
    <location>
        <begin position="602"/>
        <end position="606"/>
    </location>
</feature>
<evidence type="ECO:0000256" key="6">
    <source>
        <dbReference type="ARBA" id="ARBA00022723"/>
    </source>
</evidence>
<feature type="domain" description="Methionyl/Valyl/Leucyl/Isoleucyl-tRNA synthetase anticodon-binding" evidence="17">
    <location>
        <begin position="685"/>
        <end position="841"/>
    </location>
</feature>
<proteinExistence type="inferred from homology"/>
<dbReference type="SUPFAM" id="SSF50677">
    <property type="entry name" value="ValRS/IleRS/LeuRS editing domain"/>
    <property type="match status" value="1"/>
</dbReference>
<feature type="binding site" evidence="14">
    <location>
        <position position="561"/>
    </location>
    <ligand>
        <name>L-isoleucyl-5'-AMP</name>
        <dbReference type="ChEBI" id="CHEBI:178002"/>
    </ligand>
</feature>
<evidence type="ECO:0000259" key="16">
    <source>
        <dbReference type="Pfam" id="PF06827"/>
    </source>
</evidence>
<feature type="binding site" evidence="14">
    <location>
        <position position="605"/>
    </location>
    <ligand>
        <name>ATP</name>
        <dbReference type="ChEBI" id="CHEBI:30616"/>
    </ligand>
</feature>
<dbReference type="PROSITE" id="PS00178">
    <property type="entry name" value="AA_TRNA_LIGASE_I"/>
    <property type="match status" value="1"/>
</dbReference>
<dbReference type="GO" id="GO:0006428">
    <property type="term" value="P:isoleucyl-tRNA aminoacylation"/>
    <property type="evidence" value="ECO:0007669"/>
    <property type="project" value="UniProtKB-UniRule"/>
</dbReference>
<dbReference type="InterPro" id="IPR013155">
    <property type="entry name" value="M/V/L/I-tRNA-synth_anticd-bd"/>
</dbReference>
<comment type="domain">
    <text evidence="14">IleRS has two distinct active sites: one for aminoacylation and one for editing. The misactivated valine is translocated from the active site to the editing site, which sterically excludes the correctly activated isoleucine. The single editing site contains two valyl binding pockets, one specific for each substrate (Val-AMP or Val-tRNA(Ile)).</text>
</comment>
<dbReference type="Proteomes" id="UP000324255">
    <property type="component" value="Unassembled WGS sequence"/>
</dbReference>
<evidence type="ECO:0000259" key="17">
    <source>
        <dbReference type="Pfam" id="PF08264"/>
    </source>
</evidence>
<dbReference type="FunFam" id="1.10.730.20:FF:000001">
    <property type="entry name" value="Isoleucine--tRNA ligase"/>
    <property type="match status" value="1"/>
</dbReference>
<dbReference type="PANTHER" id="PTHR42765">
    <property type="entry name" value="SOLEUCYL-TRNA SYNTHETASE"/>
    <property type="match status" value="1"/>
</dbReference>
<dbReference type="Gene3D" id="3.40.50.620">
    <property type="entry name" value="HUPs"/>
    <property type="match status" value="2"/>
</dbReference>
<comment type="function">
    <text evidence="12 14">Catalyzes the attachment of isoleucine to tRNA(Ile). As IleRS can inadvertently accommodate and process structurally similar amino acids such as valine, to avoid such errors it has two additional distinct tRNA(Ile)-dependent editing activities. One activity is designated as 'pretransfer' editing and involves the hydrolysis of activated Val-AMP. The other activity is designated 'posttransfer' editing and involves deacylation of mischarged Val-tRNA(Ile).</text>
</comment>
<keyword evidence="7 14" id="KW-0547">Nucleotide-binding</keyword>
<evidence type="ECO:0000259" key="15">
    <source>
        <dbReference type="Pfam" id="PF00133"/>
    </source>
</evidence>
<evidence type="ECO:0000256" key="14">
    <source>
        <dbReference type="HAMAP-Rule" id="MF_02002"/>
    </source>
</evidence>
<dbReference type="InterPro" id="IPR033708">
    <property type="entry name" value="Anticodon_Ile_BEm"/>
</dbReference>
<dbReference type="InterPro" id="IPR001412">
    <property type="entry name" value="aa-tRNA-synth_I_CS"/>
</dbReference>
<dbReference type="EC" id="6.1.1.5" evidence="14"/>
<evidence type="ECO:0000256" key="1">
    <source>
        <dbReference type="ARBA" id="ARBA00004496"/>
    </source>
</evidence>
<dbReference type="GO" id="GO:0004822">
    <property type="term" value="F:isoleucine-tRNA ligase activity"/>
    <property type="evidence" value="ECO:0007669"/>
    <property type="project" value="UniProtKB-UniRule"/>
</dbReference>
<keyword evidence="19" id="KW-1185">Reference proteome</keyword>
<dbReference type="GO" id="GO:0000049">
    <property type="term" value="F:tRNA binding"/>
    <property type="evidence" value="ECO:0007669"/>
    <property type="project" value="InterPro"/>
</dbReference>
<keyword evidence="5 14" id="KW-0436">Ligase</keyword>
<dbReference type="RefSeq" id="WP_150037633.1">
    <property type="nucleotide sequence ID" value="NZ_VWVM01000014.1"/>
</dbReference>
<keyword evidence="9 14" id="KW-0067">ATP-binding</keyword>
<dbReference type="Pfam" id="PF00133">
    <property type="entry name" value="tRNA-synt_1"/>
    <property type="match status" value="1"/>
</dbReference>
<organism evidence="18 19">
    <name type="scientific">Candidatus Pantoea gossypiicola</name>
    <dbReference type="NCBI Taxonomy" id="2608008"/>
    <lineage>
        <taxon>Bacteria</taxon>
        <taxon>Pseudomonadati</taxon>
        <taxon>Pseudomonadota</taxon>
        <taxon>Gammaproteobacteria</taxon>
        <taxon>Enterobacterales</taxon>
        <taxon>Erwiniaceae</taxon>
        <taxon>Pantoea</taxon>
    </lineage>
</organism>
<dbReference type="Pfam" id="PF08264">
    <property type="entry name" value="Anticodon_1"/>
    <property type="match status" value="1"/>
</dbReference>